<dbReference type="PANTHER" id="PTHR30177">
    <property type="entry name" value="GLYCINE BETAINE/L-PROLINE TRANSPORT SYSTEM PERMEASE PROTEIN PROW"/>
    <property type="match status" value="1"/>
</dbReference>
<evidence type="ECO:0000259" key="9">
    <source>
        <dbReference type="PROSITE" id="PS50928"/>
    </source>
</evidence>
<dbReference type="PATRIC" id="fig|47500.12.peg.1088"/>
<evidence type="ECO:0000256" key="8">
    <source>
        <dbReference type="RuleBase" id="RU363032"/>
    </source>
</evidence>
<dbReference type="Pfam" id="PF04069">
    <property type="entry name" value="OpuAC"/>
    <property type="match status" value="1"/>
</dbReference>
<keyword evidence="4 8" id="KW-1133">Transmembrane helix</keyword>
<comment type="subcellular location">
    <subcellularLocation>
        <location evidence="8">Cell membrane</location>
        <topology evidence="8">Multi-pass membrane protein</topology>
    </subcellularLocation>
    <subcellularLocation>
        <location evidence="1">Membrane</location>
        <topology evidence="1">Multi-pass membrane protein</topology>
    </subcellularLocation>
</comment>
<dbReference type="Proteomes" id="UP000037269">
    <property type="component" value="Unassembled WGS sequence"/>
</dbReference>
<reference evidence="11 13" key="2">
    <citation type="submission" date="2016-10" db="EMBL/GenBank/DDBJ databases">
        <authorList>
            <person name="de Groot N.N."/>
        </authorList>
    </citation>
    <scope>NUCLEOTIDE SEQUENCE [LARGE SCALE GENOMIC DNA]</scope>
    <source>
        <strain evidence="11 13">DSM 2895</strain>
    </source>
</reference>
<dbReference type="Gene3D" id="3.40.190.10">
    <property type="entry name" value="Periplasmic binding protein-like II"/>
    <property type="match status" value="1"/>
</dbReference>
<feature type="transmembrane region" description="Helical" evidence="8">
    <location>
        <begin position="133"/>
        <end position="159"/>
    </location>
</feature>
<dbReference type="InterPro" id="IPR058089">
    <property type="entry name" value="EgtUBC_SBD"/>
</dbReference>
<accession>A0A0D1XPA7</accession>
<dbReference type="RefSeq" id="WP_043066913.1">
    <property type="nucleotide sequence ID" value="NZ_BJOA01000233.1"/>
</dbReference>
<dbReference type="STRING" id="47500.AF333_28605"/>
<dbReference type="EMBL" id="LGUG01000009">
    <property type="protein sequence ID" value="KON90953.1"/>
    <property type="molecule type" value="Genomic_DNA"/>
</dbReference>
<dbReference type="PROSITE" id="PS50928">
    <property type="entry name" value="ABC_TM1"/>
    <property type="match status" value="1"/>
</dbReference>
<reference evidence="10 12" key="1">
    <citation type="submission" date="2015-07" db="EMBL/GenBank/DDBJ databases">
        <title>Fjat-14205 dsm 2895.</title>
        <authorList>
            <person name="Liu B."/>
            <person name="Wang J."/>
            <person name="Zhu Y."/>
            <person name="Liu G."/>
            <person name="Chen Q."/>
            <person name="Chen Z."/>
            <person name="Lan J."/>
            <person name="Che J."/>
            <person name="Ge C."/>
            <person name="Shi H."/>
            <person name="Pan Z."/>
            <person name="Liu X."/>
        </authorList>
    </citation>
    <scope>NUCLEOTIDE SEQUENCE [LARGE SCALE GENOMIC DNA]</scope>
    <source>
        <strain evidence="10 12">DSM 2895</strain>
    </source>
</reference>
<evidence type="ECO:0000256" key="3">
    <source>
        <dbReference type="ARBA" id="ARBA00022692"/>
    </source>
</evidence>
<dbReference type="GO" id="GO:0022857">
    <property type="term" value="F:transmembrane transporter activity"/>
    <property type="evidence" value="ECO:0007669"/>
    <property type="project" value="InterPro"/>
</dbReference>
<feature type="transmembrane region" description="Helical" evidence="8">
    <location>
        <begin position="210"/>
        <end position="230"/>
    </location>
</feature>
<gene>
    <name evidence="10" type="ORF">AF333_28605</name>
    <name evidence="11" type="ORF">SAMN04487909_15816</name>
</gene>
<dbReference type="InterPro" id="IPR051204">
    <property type="entry name" value="ABC_transp_perm/SBD"/>
</dbReference>
<dbReference type="FunFam" id="1.10.3720.10:FF:000001">
    <property type="entry name" value="Glycine betaine ABC transporter, permease"/>
    <property type="match status" value="1"/>
</dbReference>
<feature type="domain" description="ABC transmembrane type-1" evidence="9">
    <location>
        <begin position="19"/>
        <end position="198"/>
    </location>
</feature>
<dbReference type="Gene3D" id="1.10.3720.10">
    <property type="entry name" value="MetI-like"/>
    <property type="match status" value="1"/>
</dbReference>
<dbReference type="EMBL" id="FNED01000058">
    <property type="protein sequence ID" value="SDK47089.1"/>
    <property type="molecule type" value="Genomic_DNA"/>
</dbReference>
<dbReference type="Proteomes" id="UP000182836">
    <property type="component" value="Unassembled WGS sequence"/>
</dbReference>
<dbReference type="InterPro" id="IPR007210">
    <property type="entry name" value="ABC_Gly_betaine_transp_sub-bd"/>
</dbReference>
<name>A0A0D1XPA7_ANEMI</name>
<feature type="transmembrane region" description="Helical" evidence="8">
    <location>
        <begin position="179"/>
        <end position="198"/>
    </location>
</feature>
<sequence>MQSFFELLEKNQDILLSTIWRHLQLSVVSLLFALLIALPLGIYLTRNKRIAEPIIGVTAVLQTIPSLALLGFMIPLIGIGPTPAIIALTAYALLPILRNTYTGISGVDPALIEAATSMGMNSRRRLTKVELPLAMPTIMAGIRTAMVLIVGTATLAALIGAGGLGDLILTGIQRADNAYILLGAIPSALLAILLDVLLRFTEKRSMSSSFKPILAVMALLVGLIASPFFIQGGKADIVLGAKLGSEPTILINMYKILIEEQIELTVELKPNLGGTDFLYNAIKKGDIDAYPEYTGTAVVTLMKQRPVSSDAKEVYDQAKKLMADQNLIYLNPMKFNNTYALAVKKDFAKRLNLKKISDLKVHTDKLKAGFTFEFKDREDGYKGIQKQYGLNLPNIQTMDAGLRAKAIGTGDINLIDAYSTDGYMIEYKLVALEDDKNLFPPYQGAPLIRRTTLEEHPELENILNSLAGKISEEEMMEMNYRVDYKDEAVDKVAREFLEKNGLIKRK</sequence>
<evidence type="ECO:0000313" key="11">
    <source>
        <dbReference type="EMBL" id="SDK47089.1"/>
    </source>
</evidence>
<dbReference type="PANTHER" id="PTHR30177:SF4">
    <property type="entry name" value="OSMOPROTECTANT IMPORT PERMEASE PROTEIN OSMW"/>
    <property type="match status" value="1"/>
</dbReference>
<evidence type="ECO:0000256" key="5">
    <source>
        <dbReference type="ARBA" id="ARBA00023136"/>
    </source>
</evidence>
<keyword evidence="5 8" id="KW-0472">Membrane</keyword>
<evidence type="ECO:0000313" key="13">
    <source>
        <dbReference type="Proteomes" id="UP000182836"/>
    </source>
</evidence>
<evidence type="ECO:0000256" key="6">
    <source>
        <dbReference type="ARBA" id="ARBA00035642"/>
    </source>
</evidence>
<evidence type="ECO:0000256" key="1">
    <source>
        <dbReference type="ARBA" id="ARBA00004141"/>
    </source>
</evidence>
<dbReference type="SUPFAM" id="SSF53850">
    <property type="entry name" value="Periplasmic binding protein-like II"/>
    <property type="match status" value="1"/>
</dbReference>
<keyword evidence="3 8" id="KW-0812">Transmembrane</keyword>
<feature type="transmembrane region" description="Helical" evidence="8">
    <location>
        <begin position="54"/>
        <end position="74"/>
    </location>
</feature>
<evidence type="ECO:0000256" key="4">
    <source>
        <dbReference type="ARBA" id="ARBA00022989"/>
    </source>
</evidence>
<dbReference type="CDD" id="cd06261">
    <property type="entry name" value="TM_PBP2"/>
    <property type="match status" value="1"/>
</dbReference>
<dbReference type="SUPFAM" id="SSF161098">
    <property type="entry name" value="MetI-like"/>
    <property type="match status" value="1"/>
</dbReference>
<keyword evidence="12" id="KW-1185">Reference proteome</keyword>
<dbReference type="GO" id="GO:0043190">
    <property type="term" value="C:ATP-binding cassette (ABC) transporter complex"/>
    <property type="evidence" value="ECO:0007669"/>
    <property type="project" value="InterPro"/>
</dbReference>
<organism evidence="10 12">
    <name type="scientific">Aneurinibacillus migulanus</name>
    <name type="common">Bacillus migulanus</name>
    <dbReference type="NCBI Taxonomy" id="47500"/>
    <lineage>
        <taxon>Bacteria</taxon>
        <taxon>Bacillati</taxon>
        <taxon>Bacillota</taxon>
        <taxon>Bacilli</taxon>
        <taxon>Bacillales</taxon>
        <taxon>Paenibacillaceae</taxon>
        <taxon>Aneurinibacillus group</taxon>
        <taxon>Aneurinibacillus</taxon>
    </lineage>
</organism>
<dbReference type="Gene3D" id="3.40.190.120">
    <property type="entry name" value="Osmoprotection protein (prox), domain 2"/>
    <property type="match status" value="1"/>
</dbReference>
<evidence type="ECO:0000313" key="10">
    <source>
        <dbReference type="EMBL" id="KON90953.1"/>
    </source>
</evidence>
<dbReference type="InterPro" id="IPR035906">
    <property type="entry name" value="MetI-like_sf"/>
</dbReference>
<evidence type="ECO:0000256" key="2">
    <source>
        <dbReference type="ARBA" id="ARBA00022448"/>
    </source>
</evidence>
<feature type="transmembrane region" description="Helical" evidence="8">
    <location>
        <begin position="80"/>
        <end position="97"/>
    </location>
</feature>
<dbReference type="OrthoDB" id="9801163at2"/>
<evidence type="ECO:0000313" key="12">
    <source>
        <dbReference type="Proteomes" id="UP000037269"/>
    </source>
</evidence>
<dbReference type="Pfam" id="PF00528">
    <property type="entry name" value="BPD_transp_1"/>
    <property type="match status" value="1"/>
</dbReference>
<dbReference type="InterPro" id="IPR000515">
    <property type="entry name" value="MetI-like"/>
</dbReference>
<dbReference type="CDD" id="cd13610">
    <property type="entry name" value="PBP2_ChoS"/>
    <property type="match status" value="1"/>
</dbReference>
<comment type="similarity">
    <text evidence="7">In the N-terminal section; belongs to the binding-protein-dependent transport system permease family.</text>
</comment>
<protein>
    <submittedName>
        <fullName evidence="10">Glycine/betaine ABC transporter permease</fullName>
    </submittedName>
    <submittedName>
        <fullName evidence="11">Osmoprotectant transport system permease protein</fullName>
    </submittedName>
</protein>
<dbReference type="AlphaFoldDB" id="A0A0D1XPA7"/>
<dbReference type="GO" id="GO:0031460">
    <property type="term" value="P:glycine betaine transport"/>
    <property type="evidence" value="ECO:0007669"/>
    <property type="project" value="TreeGrafter"/>
</dbReference>
<dbReference type="GeneID" id="42309095"/>
<keyword evidence="2 8" id="KW-0813">Transport</keyword>
<evidence type="ECO:0000256" key="7">
    <source>
        <dbReference type="ARBA" id="ARBA00035652"/>
    </source>
</evidence>
<proteinExistence type="inferred from homology"/>
<comment type="similarity">
    <text evidence="6">In the C-terminal section; belongs to the OsmX family.</text>
</comment>
<feature type="transmembrane region" description="Helical" evidence="8">
    <location>
        <begin position="20"/>
        <end position="42"/>
    </location>
</feature>
<comment type="similarity">
    <text evidence="8">Belongs to the binding-protein-dependent transport system permease family.</text>
</comment>